<keyword evidence="3" id="KW-1185">Reference proteome</keyword>
<name>A0A5C6S1U1_9BACT</name>
<proteinExistence type="predicted"/>
<dbReference type="OrthoDB" id="1440001at2"/>
<accession>A0A5C6S1U1</accession>
<reference evidence="2 3" key="1">
    <citation type="submission" date="2019-08" db="EMBL/GenBank/DDBJ databases">
        <title>Genome of Phaeodactylibacter luteus.</title>
        <authorList>
            <person name="Bowman J.P."/>
        </authorList>
    </citation>
    <scope>NUCLEOTIDE SEQUENCE [LARGE SCALE GENOMIC DNA]</scope>
    <source>
        <strain evidence="2 3">KCTC 42180</strain>
    </source>
</reference>
<protein>
    <submittedName>
        <fullName evidence="2">Uncharacterized protein</fullName>
    </submittedName>
</protein>
<evidence type="ECO:0000313" key="2">
    <source>
        <dbReference type="EMBL" id="TXB67929.1"/>
    </source>
</evidence>
<comment type="caution">
    <text evidence="2">The sequence shown here is derived from an EMBL/GenBank/DDBJ whole genome shotgun (WGS) entry which is preliminary data.</text>
</comment>
<organism evidence="2 3">
    <name type="scientific">Phaeodactylibacter luteus</name>
    <dbReference type="NCBI Taxonomy" id="1564516"/>
    <lineage>
        <taxon>Bacteria</taxon>
        <taxon>Pseudomonadati</taxon>
        <taxon>Bacteroidota</taxon>
        <taxon>Saprospiria</taxon>
        <taxon>Saprospirales</taxon>
        <taxon>Haliscomenobacteraceae</taxon>
        <taxon>Phaeodactylibacter</taxon>
    </lineage>
</organism>
<dbReference type="Proteomes" id="UP000321580">
    <property type="component" value="Unassembled WGS sequence"/>
</dbReference>
<dbReference type="EMBL" id="VOOR01000005">
    <property type="protein sequence ID" value="TXB67929.1"/>
    <property type="molecule type" value="Genomic_DNA"/>
</dbReference>
<evidence type="ECO:0000256" key="1">
    <source>
        <dbReference type="SAM" id="SignalP"/>
    </source>
</evidence>
<dbReference type="PROSITE" id="PS51257">
    <property type="entry name" value="PROKAR_LIPOPROTEIN"/>
    <property type="match status" value="1"/>
</dbReference>
<evidence type="ECO:0000313" key="3">
    <source>
        <dbReference type="Proteomes" id="UP000321580"/>
    </source>
</evidence>
<feature type="chain" id="PRO_5023049241" evidence="1">
    <location>
        <begin position="22"/>
        <end position="115"/>
    </location>
</feature>
<gene>
    <name evidence="2" type="ORF">FRY97_03535</name>
</gene>
<dbReference type="AlphaFoldDB" id="A0A5C6S1U1"/>
<dbReference type="RefSeq" id="WP_147166050.1">
    <property type="nucleotide sequence ID" value="NZ_VOOR01000005.1"/>
</dbReference>
<feature type="signal peptide" evidence="1">
    <location>
        <begin position="1"/>
        <end position="21"/>
    </location>
</feature>
<sequence>MLTSKTKFPLIALLLSFGLFSACGGSDDDAPGPNGPCGDNYDFSVELADELQAISETVNAYANDPTTANCEAYRQALLNYVDALEDAEPCILPGQRDAYDAALDQSRQDIMDISC</sequence>
<keyword evidence="1" id="KW-0732">Signal</keyword>